<sequence length="324" mass="34375">MAEWFVEEGIGEHRAIRLDGGEIAEARVDWPGGLSTGLIADAVLTSRASGSKRGTATFADGRVALVDGLPRAAAKGAAIRLRVVRPAIAEAGRTKHALARPVDAPARPAPSLADGLRDAGHTVRVVARFPAGDWDELVGEAMSATIAFAGGSLILSPTPAMSLVDVDGELPPRELALAATDALAATVRRFDMGGSIGVDFPTLPAKEDRRAVDAALGAALAGWPHERTAMNGFGFVQIVARLERPSLFHRAAHRRPAFAVRQLLRRAERLEGAGRIELTAHPAVLALLREDWLDELRRRTGRDLATRPDPALAIAAPHAQIVPR</sequence>
<dbReference type="OrthoDB" id="7403919at2"/>
<reference evidence="1 2" key="1">
    <citation type="submission" date="2018-11" db="EMBL/GenBank/DDBJ databases">
        <title>Erythrobacter spongiae sp. nov., isolated from a marine sponge.</title>
        <authorList>
            <person name="Zhuang L."/>
            <person name="Luo L."/>
        </authorList>
    </citation>
    <scope>NUCLEOTIDE SEQUENCE [LARGE SCALE GENOMIC DNA]</scope>
    <source>
        <strain evidence="1 2">HN-E23</strain>
    </source>
</reference>
<gene>
    <name evidence="1" type="ORF">EG799_03970</name>
</gene>
<dbReference type="AlphaFoldDB" id="A0A3N5DGR6"/>
<accession>A0A3N5DGR6</accession>
<name>A0A3N5DGR6_9SPHN</name>
<keyword evidence="2" id="KW-1185">Reference proteome</keyword>
<evidence type="ECO:0000313" key="1">
    <source>
        <dbReference type="EMBL" id="RPF70872.1"/>
    </source>
</evidence>
<dbReference type="EMBL" id="RPFZ01000001">
    <property type="protein sequence ID" value="RPF70872.1"/>
    <property type="molecule type" value="Genomic_DNA"/>
</dbReference>
<evidence type="ECO:0000313" key="2">
    <source>
        <dbReference type="Proteomes" id="UP000275232"/>
    </source>
</evidence>
<proteinExistence type="predicted"/>
<comment type="caution">
    <text evidence="1">The sequence shown here is derived from an EMBL/GenBank/DDBJ whole genome shotgun (WGS) entry which is preliminary data.</text>
</comment>
<organism evidence="1 2">
    <name type="scientific">Aurantiacibacter spongiae</name>
    <dbReference type="NCBI Taxonomy" id="2488860"/>
    <lineage>
        <taxon>Bacteria</taxon>
        <taxon>Pseudomonadati</taxon>
        <taxon>Pseudomonadota</taxon>
        <taxon>Alphaproteobacteria</taxon>
        <taxon>Sphingomonadales</taxon>
        <taxon>Erythrobacteraceae</taxon>
        <taxon>Aurantiacibacter</taxon>
    </lineage>
</organism>
<protein>
    <submittedName>
        <fullName evidence="1">Ribonuclease</fullName>
    </submittedName>
</protein>
<dbReference type="Proteomes" id="UP000275232">
    <property type="component" value="Unassembled WGS sequence"/>
</dbReference>
<dbReference type="RefSeq" id="WP_123878763.1">
    <property type="nucleotide sequence ID" value="NZ_RPFZ01000001.1"/>
</dbReference>